<dbReference type="RefSeq" id="XP_056843436.1">
    <property type="nucleotide sequence ID" value="XM_056987456.1"/>
</dbReference>
<dbReference type="SUPFAM" id="SSF53098">
    <property type="entry name" value="Ribonuclease H-like"/>
    <property type="match status" value="1"/>
</dbReference>
<dbReference type="InterPro" id="IPR052929">
    <property type="entry name" value="RNase_H-like_EbsB-rel"/>
</dbReference>
<dbReference type="Gene3D" id="3.30.420.10">
    <property type="entry name" value="Ribonuclease H-like superfamily/Ribonuclease H"/>
    <property type="match status" value="1"/>
</dbReference>
<dbReference type="InterPro" id="IPR012337">
    <property type="entry name" value="RNaseH-like_sf"/>
</dbReference>
<proteinExistence type="predicted"/>
<evidence type="ECO:0000313" key="4">
    <source>
        <dbReference type="RefSeq" id="XP_056843436.1"/>
    </source>
</evidence>
<keyword evidence="3" id="KW-1185">Reference proteome</keyword>
<dbReference type="InterPro" id="IPR026960">
    <property type="entry name" value="RVT-Znf"/>
</dbReference>
<reference evidence="3" key="1">
    <citation type="journal article" date="2019" name="Database">
        <title>The radish genome database (RadishGD): an integrated information resource for radish genomics.</title>
        <authorList>
            <person name="Yu H.J."/>
            <person name="Baek S."/>
            <person name="Lee Y.J."/>
            <person name="Cho A."/>
            <person name="Mun J.H."/>
        </authorList>
    </citation>
    <scope>NUCLEOTIDE SEQUENCE [LARGE SCALE GENOMIC DNA]</scope>
    <source>
        <strain evidence="3">cv. WK10039</strain>
    </source>
</reference>
<dbReference type="InterPro" id="IPR002156">
    <property type="entry name" value="RNaseH_domain"/>
</dbReference>
<evidence type="ECO:0000259" key="1">
    <source>
        <dbReference type="Pfam" id="PF13456"/>
    </source>
</evidence>
<dbReference type="PANTHER" id="PTHR47074">
    <property type="entry name" value="BNAC02G40300D PROTEIN"/>
    <property type="match status" value="1"/>
</dbReference>
<evidence type="ECO:0000313" key="3">
    <source>
        <dbReference type="Proteomes" id="UP000504610"/>
    </source>
</evidence>
<dbReference type="InterPro" id="IPR036397">
    <property type="entry name" value="RNaseH_sf"/>
</dbReference>
<dbReference type="Proteomes" id="UP000504610">
    <property type="component" value="Chromosome 6"/>
</dbReference>
<dbReference type="GeneID" id="130495880"/>
<name>A0A9W3BW72_RAPSA</name>
<dbReference type="Pfam" id="PF13456">
    <property type="entry name" value="RVT_3"/>
    <property type="match status" value="1"/>
</dbReference>
<dbReference type="CDD" id="cd06222">
    <property type="entry name" value="RNase_H_like"/>
    <property type="match status" value="1"/>
</dbReference>
<dbReference type="AlphaFoldDB" id="A0A9W3BW72"/>
<feature type="domain" description="Reverse transcriptase zinc-binding" evidence="2">
    <location>
        <begin position="53"/>
        <end position="146"/>
    </location>
</feature>
<dbReference type="OrthoDB" id="1112607at2759"/>
<accession>A0A9W3BW72</accession>
<dbReference type="PANTHER" id="PTHR47074:SF49">
    <property type="entry name" value="POLYNUCLEOTIDYL TRANSFERASE, RIBONUCLEASE H-LIKE SUPERFAMILY PROTEIN"/>
    <property type="match status" value="1"/>
</dbReference>
<feature type="domain" description="RNase H type-1" evidence="1">
    <location>
        <begin position="255"/>
        <end position="375"/>
    </location>
</feature>
<evidence type="ECO:0000259" key="2">
    <source>
        <dbReference type="Pfam" id="PF13966"/>
    </source>
</evidence>
<dbReference type="GO" id="GO:0003676">
    <property type="term" value="F:nucleic acid binding"/>
    <property type="evidence" value="ECO:0007669"/>
    <property type="project" value="InterPro"/>
</dbReference>
<dbReference type="InterPro" id="IPR044730">
    <property type="entry name" value="RNase_H-like_dom_plant"/>
</dbReference>
<protein>
    <submittedName>
        <fullName evidence="4">Uncharacterized protein LOC130495880</fullName>
    </submittedName>
</protein>
<gene>
    <name evidence="4" type="primary">LOC130495880</name>
</gene>
<sequence>MVSDLLLRESKEWNHALVKKLLPELAEHIFSIRPSITGMKDTYIWTQQNTGNYSAKSGYYATQKIKTQSTISLLGDPNWNWQKLIWNPKLLPKIKMFMWRCAINNLPTGDNLRKRGLLGHTSCAKCGAEETLEHILFRCTTAKETWELCPWSTPLDPLVCSSFRSTLQSSFSKVNLPPMETSVNLFAWICWSLWLNKNQLTFENKQASPQEIITKSVALAKEWERSQVKSPPPIVKAPPQIPPQISSPSSIVCYTDAAWRKDTKEADLAWIFTTCSGFEITRGCLHQLHVSSAIMAEALAVRAALSHASALNFFSIWLRSDSKGLIQAISSNHRSVEFLGVLSDIESSLLSLFSSFYASFIPRSLNGPADSYAKASLCYKLSVLGLSPH</sequence>
<dbReference type="GO" id="GO:0004523">
    <property type="term" value="F:RNA-DNA hybrid ribonuclease activity"/>
    <property type="evidence" value="ECO:0007669"/>
    <property type="project" value="InterPro"/>
</dbReference>
<organism evidence="3 4">
    <name type="scientific">Raphanus sativus</name>
    <name type="common">Radish</name>
    <name type="synonym">Raphanus raphanistrum var. sativus</name>
    <dbReference type="NCBI Taxonomy" id="3726"/>
    <lineage>
        <taxon>Eukaryota</taxon>
        <taxon>Viridiplantae</taxon>
        <taxon>Streptophyta</taxon>
        <taxon>Embryophyta</taxon>
        <taxon>Tracheophyta</taxon>
        <taxon>Spermatophyta</taxon>
        <taxon>Magnoliopsida</taxon>
        <taxon>eudicotyledons</taxon>
        <taxon>Gunneridae</taxon>
        <taxon>Pentapetalae</taxon>
        <taxon>rosids</taxon>
        <taxon>malvids</taxon>
        <taxon>Brassicales</taxon>
        <taxon>Brassicaceae</taxon>
        <taxon>Brassiceae</taxon>
        <taxon>Raphanus</taxon>
    </lineage>
</organism>
<dbReference type="Pfam" id="PF13966">
    <property type="entry name" value="zf-RVT"/>
    <property type="match status" value="1"/>
</dbReference>
<reference evidence="4" key="2">
    <citation type="submission" date="2025-08" db="UniProtKB">
        <authorList>
            <consortium name="RefSeq"/>
        </authorList>
    </citation>
    <scope>IDENTIFICATION</scope>
    <source>
        <tissue evidence="4">Leaf</tissue>
    </source>
</reference>
<dbReference type="KEGG" id="rsz:130495880"/>